<feature type="domain" description="Zn(2)-C6 fungal-type" evidence="9">
    <location>
        <begin position="90"/>
        <end position="122"/>
    </location>
</feature>
<evidence type="ECO:0000313" key="10">
    <source>
        <dbReference type="EMBL" id="ODQ67027.1"/>
    </source>
</evidence>
<dbReference type="STRING" id="857566.A0A1E3PQB6"/>
<dbReference type="PROSITE" id="PS50048">
    <property type="entry name" value="ZN2_CY6_FUNGAL_2"/>
    <property type="match status" value="1"/>
</dbReference>
<evidence type="ECO:0000256" key="5">
    <source>
        <dbReference type="ARBA" id="ARBA00023125"/>
    </source>
</evidence>
<evidence type="ECO:0000259" key="9">
    <source>
        <dbReference type="PROSITE" id="PS50048"/>
    </source>
</evidence>
<dbReference type="Gene3D" id="4.10.240.10">
    <property type="entry name" value="Zn(2)-C6 fungal-type DNA-binding domain"/>
    <property type="match status" value="1"/>
</dbReference>
<evidence type="ECO:0000256" key="3">
    <source>
        <dbReference type="ARBA" id="ARBA00022833"/>
    </source>
</evidence>
<keyword evidence="7" id="KW-0539">Nucleus</keyword>
<dbReference type="GO" id="GO:0008270">
    <property type="term" value="F:zinc ion binding"/>
    <property type="evidence" value="ECO:0007669"/>
    <property type="project" value="InterPro"/>
</dbReference>
<dbReference type="AlphaFoldDB" id="A0A1E3PQB6"/>
<keyword evidence="3" id="KW-0862">Zinc</keyword>
<feature type="compositionally biased region" description="Polar residues" evidence="8">
    <location>
        <begin position="164"/>
        <end position="177"/>
    </location>
</feature>
<organism evidence="10 11">
    <name type="scientific">Nadsonia fulvescens var. elongata DSM 6958</name>
    <dbReference type="NCBI Taxonomy" id="857566"/>
    <lineage>
        <taxon>Eukaryota</taxon>
        <taxon>Fungi</taxon>
        <taxon>Dikarya</taxon>
        <taxon>Ascomycota</taxon>
        <taxon>Saccharomycotina</taxon>
        <taxon>Dipodascomycetes</taxon>
        <taxon>Dipodascales</taxon>
        <taxon>Dipodascales incertae sedis</taxon>
        <taxon>Nadsonia</taxon>
    </lineage>
</organism>
<keyword evidence="4" id="KW-0805">Transcription regulation</keyword>
<dbReference type="GO" id="GO:0000981">
    <property type="term" value="F:DNA-binding transcription factor activity, RNA polymerase II-specific"/>
    <property type="evidence" value="ECO:0007669"/>
    <property type="project" value="InterPro"/>
</dbReference>
<dbReference type="InterPro" id="IPR001138">
    <property type="entry name" value="Zn2Cys6_DnaBD"/>
</dbReference>
<dbReference type="EMBL" id="KV454407">
    <property type="protein sequence ID" value="ODQ67027.1"/>
    <property type="molecule type" value="Genomic_DNA"/>
</dbReference>
<feature type="region of interest" description="Disordered" evidence="8">
    <location>
        <begin position="159"/>
        <end position="182"/>
    </location>
</feature>
<dbReference type="GO" id="GO:0000976">
    <property type="term" value="F:transcription cis-regulatory region binding"/>
    <property type="evidence" value="ECO:0007669"/>
    <property type="project" value="TreeGrafter"/>
</dbReference>
<name>A0A1E3PQB6_9ASCO</name>
<evidence type="ECO:0000256" key="6">
    <source>
        <dbReference type="ARBA" id="ARBA00023163"/>
    </source>
</evidence>
<dbReference type="PANTHER" id="PTHR31845">
    <property type="entry name" value="FINGER DOMAIN PROTEIN, PUTATIVE-RELATED"/>
    <property type="match status" value="1"/>
</dbReference>
<dbReference type="InterPro" id="IPR051089">
    <property type="entry name" value="prtT"/>
</dbReference>
<evidence type="ECO:0000256" key="2">
    <source>
        <dbReference type="ARBA" id="ARBA00022723"/>
    </source>
</evidence>
<reference evidence="10 11" key="1">
    <citation type="journal article" date="2016" name="Proc. Natl. Acad. Sci. U.S.A.">
        <title>Comparative genomics of biotechnologically important yeasts.</title>
        <authorList>
            <person name="Riley R."/>
            <person name="Haridas S."/>
            <person name="Wolfe K.H."/>
            <person name="Lopes M.R."/>
            <person name="Hittinger C.T."/>
            <person name="Goeker M."/>
            <person name="Salamov A.A."/>
            <person name="Wisecaver J.H."/>
            <person name="Long T.M."/>
            <person name="Calvey C.H."/>
            <person name="Aerts A.L."/>
            <person name="Barry K.W."/>
            <person name="Choi C."/>
            <person name="Clum A."/>
            <person name="Coughlan A.Y."/>
            <person name="Deshpande S."/>
            <person name="Douglass A.P."/>
            <person name="Hanson S.J."/>
            <person name="Klenk H.-P."/>
            <person name="LaButti K.M."/>
            <person name="Lapidus A."/>
            <person name="Lindquist E.A."/>
            <person name="Lipzen A.M."/>
            <person name="Meier-Kolthoff J.P."/>
            <person name="Ohm R.A."/>
            <person name="Otillar R.P."/>
            <person name="Pangilinan J.L."/>
            <person name="Peng Y."/>
            <person name="Rokas A."/>
            <person name="Rosa C.A."/>
            <person name="Scheuner C."/>
            <person name="Sibirny A.A."/>
            <person name="Slot J.C."/>
            <person name="Stielow J.B."/>
            <person name="Sun H."/>
            <person name="Kurtzman C.P."/>
            <person name="Blackwell M."/>
            <person name="Grigoriev I.V."/>
            <person name="Jeffries T.W."/>
        </authorList>
    </citation>
    <scope>NUCLEOTIDE SEQUENCE [LARGE SCALE GENOMIC DNA]</scope>
    <source>
        <strain evidence="10 11">DSM 6958</strain>
    </source>
</reference>
<keyword evidence="5" id="KW-0238">DNA-binding</keyword>
<dbReference type="Proteomes" id="UP000095009">
    <property type="component" value="Unassembled WGS sequence"/>
</dbReference>
<keyword evidence="2" id="KW-0479">Metal-binding</keyword>
<dbReference type="InterPro" id="IPR036864">
    <property type="entry name" value="Zn2-C6_fun-type_DNA-bd_sf"/>
</dbReference>
<dbReference type="CDD" id="cd00067">
    <property type="entry name" value="GAL4"/>
    <property type="match status" value="1"/>
</dbReference>
<dbReference type="Pfam" id="PF00172">
    <property type="entry name" value="Zn_clus"/>
    <property type="match status" value="1"/>
</dbReference>
<evidence type="ECO:0000256" key="8">
    <source>
        <dbReference type="SAM" id="MobiDB-lite"/>
    </source>
</evidence>
<keyword evidence="11" id="KW-1185">Reference proteome</keyword>
<dbReference type="OrthoDB" id="2595934at2759"/>
<evidence type="ECO:0000313" key="11">
    <source>
        <dbReference type="Proteomes" id="UP000095009"/>
    </source>
</evidence>
<comment type="subcellular location">
    <subcellularLocation>
        <location evidence="1">Nucleus</location>
    </subcellularLocation>
</comment>
<dbReference type="PROSITE" id="PS00463">
    <property type="entry name" value="ZN2_CY6_FUNGAL_1"/>
    <property type="match status" value="1"/>
</dbReference>
<dbReference type="GO" id="GO:0005634">
    <property type="term" value="C:nucleus"/>
    <property type="evidence" value="ECO:0007669"/>
    <property type="project" value="UniProtKB-SubCell"/>
</dbReference>
<sequence length="722" mass="81258">MLKRKNDANLEMYEFQHSSKSPEIVSANDLTTGLDVVGTAPKRRSSSKPPAVVSSTSVSSIESAKYDRPLPAAIVPRQTKRPAAARASKACEICRRQKTRCFPALNSRSCLRCLTLGFDCSFLDEGENFSVGAKSDFNGNTCGANDLRSLVDNVSRSIERDSTELQSSETAPSKNGFDTTTTDYTTSRRLSKLEDNVSQILEILKGKKPVSASSSQNPNNKFNMAHDVSLMGSPLSANTNKDETLNVPSFGRAAYSYMTSPFYSLGSVTPLYKMPLPISRLFNPQMVLHDQDIISMGILPLETAIELISSFRKGYGRWVSFPENVSTEVILDRTRSRCSLLLTVCVCVSMRYSKPWWRTKTYKLCLQKLEAELNLSLLIVPQTIEFMQALAVLAIYGLSLSEGNFVIDSWFYSSLALQHFVTKDTLGLVMSFDGIGPVTEFDEITAYRVWNHLCLVHLVNCVLSGRMCILDEIRLDQCCRTLELGSATNFDGRIVAEVSLQLIVYNFIETSQSLQDVEEGLKVWIDQWGYLFEQPTTQFTETSYHYGYFLVLFHWCYRVQMKQGLLGHGVDVPFHGFAQEIHGLRSFTSNAHDVSNSEMTIIDRTFNNIDEEMMKRLIRHCLKIMDGLLIVDDDDYFKHLSDQVHFYGVFAAVMLCRILLISLSRNQAFSSSTNLFPISLQKIHQLASRFKIVGTCEEDLVLKYSEVIFQHAQCIDLPLSVV</sequence>
<dbReference type="SUPFAM" id="SSF57701">
    <property type="entry name" value="Zn2/Cys6 DNA-binding domain"/>
    <property type="match status" value="1"/>
</dbReference>
<evidence type="ECO:0000256" key="7">
    <source>
        <dbReference type="ARBA" id="ARBA00023242"/>
    </source>
</evidence>
<evidence type="ECO:0000256" key="4">
    <source>
        <dbReference type="ARBA" id="ARBA00023015"/>
    </source>
</evidence>
<dbReference type="SMART" id="SM00066">
    <property type="entry name" value="GAL4"/>
    <property type="match status" value="1"/>
</dbReference>
<keyword evidence="6" id="KW-0804">Transcription</keyword>
<protein>
    <recommendedName>
        <fullName evidence="9">Zn(2)-C6 fungal-type domain-containing protein</fullName>
    </recommendedName>
</protein>
<evidence type="ECO:0000256" key="1">
    <source>
        <dbReference type="ARBA" id="ARBA00004123"/>
    </source>
</evidence>
<proteinExistence type="predicted"/>
<dbReference type="PANTHER" id="PTHR31845:SF34">
    <property type="entry name" value="TRANSCRIPTIONAL ACTIVATOR OF PROTEASES PRTT"/>
    <property type="match status" value="1"/>
</dbReference>
<accession>A0A1E3PQB6</accession>
<gene>
    <name evidence="10" type="ORF">NADFUDRAFT_49477</name>
</gene>